<dbReference type="InterPro" id="IPR011049">
    <property type="entry name" value="Serralysin-like_metalloprot_C"/>
</dbReference>
<dbReference type="Gene3D" id="2.150.10.10">
    <property type="entry name" value="Serralysin-like metalloprotease, C-terminal"/>
    <property type="match status" value="1"/>
</dbReference>
<reference evidence="9 10" key="1">
    <citation type="journal article" date="2013" name="Int. J. Syst. Evol. Microbiol.">
        <title>Roseomonas aerophila sp. nov., isolated from air.</title>
        <authorList>
            <person name="Kim S.J."/>
            <person name="Weon H.Y."/>
            <person name="Ahn J.H."/>
            <person name="Hong S.B."/>
            <person name="Seok S.J."/>
            <person name="Whang K.S."/>
            <person name="Kwon S.W."/>
        </authorList>
    </citation>
    <scope>NUCLEOTIDE SEQUENCE [LARGE SCALE GENOMIC DNA]</scope>
    <source>
        <strain evidence="9 10">NBRC 108923</strain>
    </source>
</reference>
<evidence type="ECO:0000259" key="8">
    <source>
        <dbReference type="SMART" id="SM00235"/>
    </source>
</evidence>
<dbReference type="PROSITE" id="PS00330">
    <property type="entry name" value="HEMOLYSIN_CALCIUM"/>
    <property type="match status" value="1"/>
</dbReference>
<keyword evidence="6" id="KW-0378">Hydrolase</keyword>
<dbReference type="Pfam" id="PF13946">
    <property type="entry name" value="DUF4214"/>
    <property type="match status" value="2"/>
</dbReference>
<comment type="caution">
    <text evidence="9">The sequence shown here is derived from an EMBL/GenBank/DDBJ whole genome shotgun (WGS) entry which is preliminary data.</text>
</comment>
<feature type="domain" description="Peptidase metallopeptidase" evidence="8">
    <location>
        <begin position="26"/>
        <end position="184"/>
    </location>
</feature>
<dbReference type="InterPro" id="IPR013858">
    <property type="entry name" value="Peptidase_M10B_C"/>
</dbReference>
<comment type="subcellular location">
    <subcellularLocation>
        <location evidence="1">Secreted</location>
    </subcellularLocation>
</comment>
<evidence type="ECO:0000256" key="6">
    <source>
        <dbReference type="ARBA" id="ARBA00022801"/>
    </source>
</evidence>
<dbReference type="SUPFAM" id="SSF55486">
    <property type="entry name" value="Metalloproteases ('zincins'), catalytic domain"/>
    <property type="match status" value="1"/>
</dbReference>
<evidence type="ECO:0000256" key="3">
    <source>
        <dbReference type="ARBA" id="ARBA00022670"/>
    </source>
</evidence>
<evidence type="ECO:0000256" key="1">
    <source>
        <dbReference type="ARBA" id="ARBA00004613"/>
    </source>
</evidence>
<dbReference type="InterPro" id="IPR038255">
    <property type="entry name" value="PBS_linker_sf"/>
</dbReference>
<keyword evidence="4" id="KW-0479">Metal-binding</keyword>
<keyword evidence="2" id="KW-0964">Secreted</keyword>
<proteinExistence type="predicted"/>
<keyword evidence="3" id="KW-0645">Protease</keyword>
<dbReference type="Gene3D" id="3.40.390.10">
    <property type="entry name" value="Collagenase (Catalytic Domain)"/>
    <property type="match status" value="1"/>
</dbReference>
<dbReference type="Pfam" id="PF08548">
    <property type="entry name" value="Peptidase_M10_C"/>
    <property type="match status" value="1"/>
</dbReference>
<evidence type="ECO:0000313" key="9">
    <source>
        <dbReference type="EMBL" id="MBC9206951.1"/>
    </source>
</evidence>
<protein>
    <submittedName>
        <fullName evidence="9">DUF4214 domain-containing protein</fullName>
    </submittedName>
</protein>
<evidence type="ECO:0000313" key="10">
    <source>
        <dbReference type="Proteomes" id="UP000626026"/>
    </source>
</evidence>
<dbReference type="InterPro" id="IPR034033">
    <property type="entry name" value="Serralysin-like"/>
</dbReference>
<accession>A0ABR7RKW3</accession>
<dbReference type="InterPro" id="IPR001818">
    <property type="entry name" value="Pept_M10_metallopeptidase"/>
</dbReference>
<evidence type="ECO:0000256" key="2">
    <source>
        <dbReference type="ARBA" id="ARBA00022525"/>
    </source>
</evidence>
<evidence type="ECO:0000256" key="5">
    <source>
        <dbReference type="ARBA" id="ARBA00022737"/>
    </source>
</evidence>
<keyword evidence="7" id="KW-0862">Zinc</keyword>
<dbReference type="Proteomes" id="UP000626026">
    <property type="component" value="Unassembled WGS sequence"/>
</dbReference>
<dbReference type="InterPro" id="IPR025282">
    <property type="entry name" value="DUF4214"/>
</dbReference>
<sequence length="633" mass="67772">MPKLSGTPAQMADFLIQESWASGNEPGRRWEPGSTVTYSFNEQWSAEERQSASLAFSLWSDLANISFTQVADGGQIAFIKNEVDSAHSGSFLGEVDPADPLLRRIASNIVSIDTQTPGWQDLVTQGEYGFTTVMHEIGHSLGLGHAGYYNGTNNPEDSVLRTDSRQYTIMSYVSATETGADYDRWSAIAPALYDIYTIQRLYGANTTTRAGDTVYGFNSTADREVYDFAVNQHPIMAIYDTGGFNTLDASGFAQDAVIDLHDGAFSSIAGLRGNIAIAYGTLIQEAIGGSGRDVLIANDAGNRLSGGAGDDLLVGGRGFDTLDGGAGFDSARLHANLQAVTVASAGSDIAVRGLAEADLISIERIWLADGSLDFTADSNAAVTLRLYDAAFGRAAEGSGQQFWIQALNGGMDAIEAAFLFVQSREFTASLGGDTSNAAFVDLLYANMRGTAASVEEQQFWTGQLDAGMDRPTVLLYFADSAEQRVATADTVAAGIWTLDEGAAQIARLYDTVLGRRPDVDGMMFWGQQKAAGMELGQIGNSMLTSPEILQRFGDEGPEPDQIVELLYQQALGRQADADGLAFWTGILAADTPESVMTVVSGISESREHLLLTQSWINNDDPSRYGIQFAAELV</sequence>
<dbReference type="Pfam" id="PF00413">
    <property type="entry name" value="Peptidase_M10"/>
    <property type="match status" value="1"/>
</dbReference>
<keyword evidence="10" id="KW-1185">Reference proteome</keyword>
<dbReference type="SMART" id="SM00235">
    <property type="entry name" value="ZnMc"/>
    <property type="match status" value="1"/>
</dbReference>
<dbReference type="Gene3D" id="1.10.3130.20">
    <property type="entry name" value="Phycobilisome linker domain"/>
    <property type="match status" value="1"/>
</dbReference>
<dbReference type="CDD" id="cd04277">
    <property type="entry name" value="ZnMc_serralysin_like"/>
    <property type="match status" value="1"/>
</dbReference>
<evidence type="ECO:0000256" key="4">
    <source>
        <dbReference type="ARBA" id="ARBA00022723"/>
    </source>
</evidence>
<keyword evidence="5" id="KW-0677">Repeat</keyword>
<dbReference type="InterPro" id="IPR006026">
    <property type="entry name" value="Peptidase_Metallo"/>
</dbReference>
<gene>
    <name evidence="9" type="ORF">IBL26_08910</name>
</gene>
<dbReference type="RefSeq" id="WP_187784120.1">
    <property type="nucleotide sequence ID" value="NZ_JACTVA010000011.1"/>
</dbReference>
<dbReference type="PRINTS" id="PR00313">
    <property type="entry name" value="CABNDNGRPT"/>
</dbReference>
<organism evidence="9 10">
    <name type="scientific">Teichococcus aerophilus</name>
    <dbReference type="NCBI Taxonomy" id="1224513"/>
    <lineage>
        <taxon>Bacteria</taxon>
        <taxon>Pseudomonadati</taxon>
        <taxon>Pseudomonadota</taxon>
        <taxon>Alphaproteobacteria</taxon>
        <taxon>Acetobacterales</taxon>
        <taxon>Roseomonadaceae</taxon>
        <taxon>Roseomonas</taxon>
    </lineage>
</organism>
<dbReference type="SUPFAM" id="SSF51120">
    <property type="entry name" value="beta-Roll"/>
    <property type="match status" value="1"/>
</dbReference>
<dbReference type="InterPro" id="IPR018511">
    <property type="entry name" value="Hemolysin-typ_Ca-bd_CS"/>
</dbReference>
<name>A0ABR7RKW3_9PROT</name>
<evidence type="ECO:0000256" key="7">
    <source>
        <dbReference type="ARBA" id="ARBA00022833"/>
    </source>
</evidence>
<dbReference type="EMBL" id="JACTVA010000011">
    <property type="protein sequence ID" value="MBC9206951.1"/>
    <property type="molecule type" value="Genomic_DNA"/>
</dbReference>
<dbReference type="InterPro" id="IPR024079">
    <property type="entry name" value="MetalloPept_cat_dom_sf"/>
</dbReference>